<protein>
    <recommendedName>
        <fullName evidence="3">Flagellin</fullName>
    </recommendedName>
</protein>
<organism evidence="1 2">
    <name type="scientific">Geoanaerobacter pelophilus</name>
    <dbReference type="NCBI Taxonomy" id="60036"/>
    <lineage>
        <taxon>Bacteria</taxon>
        <taxon>Pseudomonadati</taxon>
        <taxon>Thermodesulfobacteriota</taxon>
        <taxon>Desulfuromonadia</taxon>
        <taxon>Geobacterales</taxon>
        <taxon>Geobacteraceae</taxon>
        <taxon>Geoanaerobacter</taxon>
    </lineage>
</organism>
<dbReference type="Proteomes" id="UP000811899">
    <property type="component" value="Unassembled WGS sequence"/>
</dbReference>
<dbReference type="SUPFAM" id="SSF64518">
    <property type="entry name" value="Phase 1 flagellin"/>
    <property type="match status" value="2"/>
</dbReference>
<gene>
    <name evidence="1" type="ORF">KI809_06470</name>
</gene>
<evidence type="ECO:0000313" key="2">
    <source>
        <dbReference type="Proteomes" id="UP000811899"/>
    </source>
</evidence>
<dbReference type="Gene3D" id="1.20.1330.10">
    <property type="entry name" value="f41 fragment of flagellin, N-terminal domain"/>
    <property type="match status" value="2"/>
</dbReference>
<dbReference type="PANTHER" id="PTHR42792">
    <property type="entry name" value="FLAGELLIN"/>
    <property type="match status" value="1"/>
</dbReference>
<dbReference type="RefSeq" id="WP_214170718.1">
    <property type="nucleotide sequence ID" value="NZ_JAHCVJ010000002.1"/>
</dbReference>
<proteinExistence type="predicted"/>
<dbReference type="AlphaFoldDB" id="A0AAW4L327"/>
<dbReference type="EMBL" id="JAHCVJ010000002">
    <property type="protein sequence ID" value="MBT0663942.1"/>
    <property type="molecule type" value="Genomic_DNA"/>
</dbReference>
<name>A0AAW4L327_9BACT</name>
<sequence length="987" mass="100198">MRITENMSADNALYNIQKGRAKLNRIQEQIASELNYLRPSDDPISTRYILDLENKLKESNQYVKNIKNADIWVSVTNQTLTTMGELLTLAKSTVSNILGGSNDQSLTKMAVNQLTEYKKQLIDLGNTQVGDDYIFGGFKNKNAPFRNDVWTLQSDTVVGSTAVANVDTTSLMVGMPVTGVGIPPNTTVSAINGPNSLTLSQAAIAGSGVGTFLTFGMDTQVTGDLQTGSTTLKNVNNLSNLSVGMKINGAGIPQGTTITGISADSKTITISNAATATSAGTALAFTIPNSISGKTNVGIATVYNIFDTTGLQPGMSVSGPGIPANTTIASVDSKNQITLSKASLQTIDGVMLSYSNDGVAAGTIAANTTNGTNTVTTMNTNGLAPGMQLAGNGIPSDTKISQVIPAVPGPFAGDRTSGSKYITFPVPPAGLASGMPVTGTGIQPGSTVVQANVVRPGTISGILGPGGGSIVSVDTAGFVAGLPVTAATVPAGTTISAVYNPPANQPIWGAINAGSNVLGGLGATTALLQPGMTVTGPNIAAGTTITAIGPLAGEITLSAPASSAGSGGFSFGGVVELSSNTAPAGSDTLTFDGVIEISNPATATTNANDIAFGGVLTIDKTATATATGSTLTLPLTGDISTAAPGTTVSNVFDTTNMSVGMTVAGPGIPSNTTITAKTATTITLSNAVTMTAVGSPFSIKLSGDTTAGSATLSNIFDTSTLTVGMPITGAGIPADTVITAVNPHSVTLSQNATATATNVLLERAISGNTQAQSKVLTGLFSTASLLVGMPVRGAGIPDNTVITAINSPTSISISNAPTATANGISLSFDRDYTGFFGTDDALNVEIDHGVSFAMNISGGKLLRGQLQNPVPPATQVGIDIIRTLDNLITAIANNDSASILKGVNDLKLSNDQMNDAKAEVAGKILRLDSAEKLHTRTENTLKDLISERQDLDTTKAAVELSKQNTAFEATLSATAKIMQISILDYLK</sequence>
<dbReference type="PANTHER" id="PTHR42792:SF1">
    <property type="entry name" value="FLAGELLAR HOOK-ASSOCIATED PROTEIN 3"/>
    <property type="match status" value="1"/>
</dbReference>
<dbReference type="InterPro" id="IPR001492">
    <property type="entry name" value="Flagellin"/>
</dbReference>
<dbReference type="GO" id="GO:0005198">
    <property type="term" value="F:structural molecule activity"/>
    <property type="evidence" value="ECO:0007669"/>
    <property type="project" value="InterPro"/>
</dbReference>
<accession>A0AAW4L327</accession>
<dbReference type="GO" id="GO:0009288">
    <property type="term" value="C:bacterial-type flagellum"/>
    <property type="evidence" value="ECO:0007669"/>
    <property type="project" value="InterPro"/>
</dbReference>
<reference evidence="1 2" key="1">
    <citation type="submission" date="2021-05" db="EMBL/GenBank/DDBJ databases">
        <title>The draft genome of Geobacter pelophilus DSM 12255.</title>
        <authorList>
            <person name="Xu Z."/>
            <person name="Masuda Y."/>
            <person name="Itoh H."/>
            <person name="Senoo K."/>
        </authorList>
    </citation>
    <scope>NUCLEOTIDE SEQUENCE [LARGE SCALE GENOMIC DNA]</scope>
    <source>
        <strain evidence="1 2">DSM 12255</strain>
    </source>
</reference>
<evidence type="ECO:0008006" key="3">
    <source>
        <dbReference type="Google" id="ProtNLM"/>
    </source>
</evidence>
<comment type="caution">
    <text evidence="1">The sequence shown here is derived from an EMBL/GenBank/DDBJ whole genome shotgun (WGS) entry which is preliminary data.</text>
</comment>
<evidence type="ECO:0000313" key="1">
    <source>
        <dbReference type="EMBL" id="MBT0663942.1"/>
    </source>
</evidence>
<keyword evidence="2" id="KW-1185">Reference proteome</keyword>